<feature type="compositionally biased region" description="Polar residues" evidence="1">
    <location>
        <begin position="12"/>
        <end position="23"/>
    </location>
</feature>
<evidence type="ECO:0000256" key="1">
    <source>
        <dbReference type="SAM" id="MobiDB-lite"/>
    </source>
</evidence>
<reference evidence="2" key="1">
    <citation type="submission" date="2020-07" db="EMBL/GenBank/DDBJ databases">
        <title>Dissolved microcystin release linked to lysis of a Microcystis spp. bloom in Lake Erie (USA) attributed to a novel cyanophage.</title>
        <authorList>
            <person name="McKindles K.M."/>
            <person name="Manes M.A."/>
            <person name="DeMarco J.R."/>
            <person name="McClure A."/>
            <person name="McKay R.M."/>
            <person name="Davis T.W."/>
            <person name="Bullerjahn G.S."/>
        </authorList>
    </citation>
    <scope>NUCLEOTIDE SEQUENCE</scope>
</reference>
<proteinExistence type="predicted"/>
<dbReference type="EMBL" id="MT840186">
    <property type="protein sequence ID" value="QNL31629.1"/>
    <property type="molecule type" value="Genomic_DNA"/>
</dbReference>
<organism evidence="2">
    <name type="scientific">Bacteriophage sp</name>
    <dbReference type="NCBI Taxonomy" id="38018"/>
    <lineage>
        <taxon>Viruses</taxon>
    </lineage>
</organism>
<feature type="region of interest" description="Disordered" evidence="1">
    <location>
        <begin position="393"/>
        <end position="424"/>
    </location>
</feature>
<protein>
    <submittedName>
        <fullName evidence="2">Uncharacterized protein</fullName>
    </submittedName>
</protein>
<accession>A0A7G9A4F6</accession>
<feature type="compositionally biased region" description="Acidic residues" evidence="1">
    <location>
        <begin position="397"/>
        <end position="408"/>
    </location>
</feature>
<evidence type="ECO:0000313" key="2">
    <source>
        <dbReference type="EMBL" id="QNL31629.1"/>
    </source>
</evidence>
<feature type="region of interest" description="Disordered" evidence="1">
    <location>
        <begin position="1"/>
        <end position="23"/>
    </location>
</feature>
<sequence>MAKKKKKDEQTLRGSQRSLSSPGIVSVSRRYDLEITENPIRDPRISRELIELNQWCYEVIHALDMAASDTFASDDGDDQGWIIAKTLDDEETPINPEVFAIAEDIRLRKQDFSTYVIGGDRLKKALRWALGKGECFLELGIEREGLSANKSKDFGVAKTLYLPTFEMFRKETDQGELIGFEQRKYVSDSDPDYFFEPYKICHIRHEPDFLYGRSLWLASLDAWSDVKQAFDNLIRASNDLGVSPTLHIMPGVSKEQSESYERDLEIRRKSGIITDHVLKFPGQDIRKMANLNPDLSGLIDNVLQCRYKLIIPGFPSYFFPGLESKGGTKELSRSPDRRYSRMRYGWCQLLSGAIKQLIDTEIILRKGLDFYTENARNKYRILWPEWSESIDGMSGGEVEDTGSDLSDEETNKQPVKKLNINQND</sequence>
<name>A0A7G9A4F6_9VIRU</name>